<organism evidence="5 6">
    <name type="scientific">Labrys wisconsinensis</name>
    <dbReference type="NCBI Taxonomy" id="425677"/>
    <lineage>
        <taxon>Bacteria</taxon>
        <taxon>Pseudomonadati</taxon>
        <taxon>Pseudomonadota</taxon>
        <taxon>Alphaproteobacteria</taxon>
        <taxon>Hyphomicrobiales</taxon>
        <taxon>Xanthobacteraceae</taxon>
        <taxon>Labrys</taxon>
    </lineage>
</organism>
<dbReference type="SUPFAM" id="SSF46785">
    <property type="entry name" value="Winged helix' DNA-binding domain"/>
    <property type="match status" value="1"/>
</dbReference>
<evidence type="ECO:0000256" key="2">
    <source>
        <dbReference type="ARBA" id="ARBA00023125"/>
    </source>
</evidence>
<dbReference type="InterPro" id="IPR011711">
    <property type="entry name" value="GntR_C"/>
</dbReference>
<evidence type="ECO:0000259" key="4">
    <source>
        <dbReference type="PROSITE" id="PS50949"/>
    </source>
</evidence>
<keyword evidence="6" id="KW-1185">Reference proteome</keyword>
<evidence type="ECO:0000256" key="3">
    <source>
        <dbReference type="ARBA" id="ARBA00023163"/>
    </source>
</evidence>
<dbReference type="SUPFAM" id="SSF48008">
    <property type="entry name" value="GntR ligand-binding domain-like"/>
    <property type="match status" value="1"/>
</dbReference>
<dbReference type="Gene3D" id="1.10.10.10">
    <property type="entry name" value="Winged helix-like DNA-binding domain superfamily/Winged helix DNA-binding domain"/>
    <property type="match status" value="1"/>
</dbReference>
<accession>A0ABU0JN01</accession>
<evidence type="ECO:0000313" key="5">
    <source>
        <dbReference type="EMBL" id="MDQ0474778.1"/>
    </source>
</evidence>
<evidence type="ECO:0000313" key="6">
    <source>
        <dbReference type="Proteomes" id="UP001242480"/>
    </source>
</evidence>
<gene>
    <name evidence="5" type="ORF">QO011_007820</name>
</gene>
<dbReference type="RefSeq" id="WP_307284977.1">
    <property type="nucleotide sequence ID" value="NZ_JAUSVX010000026.1"/>
</dbReference>
<keyword evidence="2 5" id="KW-0238">DNA-binding</keyword>
<keyword evidence="3" id="KW-0804">Transcription</keyword>
<dbReference type="Proteomes" id="UP001242480">
    <property type="component" value="Unassembled WGS sequence"/>
</dbReference>
<feature type="domain" description="HTH gntR-type" evidence="4">
    <location>
        <begin position="15"/>
        <end position="82"/>
    </location>
</feature>
<evidence type="ECO:0000256" key="1">
    <source>
        <dbReference type="ARBA" id="ARBA00023015"/>
    </source>
</evidence>
<comment type="caution">
    <text evidence="5">The sequence shown here is derived from an EMBL/GenBank/DDBJ whole genome shotgun (WGS) entry which is preliminary data.</text>
</comment>
<protein>
    <submittedName>
        <fullName evidence="5">DNA-binding GntR family transcriptional regulator</fullName>
    </submittedName>
</protein>
<reference evidence="5 6" key="1">
    <citation type="submission" date="2023-07" db="EMBL/GenBank/DDBJ databases">
        <title>Genomic Encyclopedia of Type Strains, Phase IV (KMG-IV): sequencing the most valuable type-strain genomes for metagenomic binning, comparative biology and taxonomic classification.</title>
        <authorList>
            <person name="Goeker M."/>
        </authorList>
    </citation>
    <scope>NUCLEOTIDE SEQUENCE [LARGE SCALE GENOMIC DNA]</scope>
    <source>
        <strain evidence="5 6">DSM 19619</strain>
    </source>
</reference>
<sequence length="228" mass="24561">MLDLSAPASDPPPGLKVEREIFERILGAIAEGRLPPGTKLTEEDLVEIFGVTRARVRKVLLLLSQRSVVTLEPNRGAFVAQPSVAESAALFQARRVIESETTAMVTRLAGARRGEALARLDAHLAEEEAARQAGDRGRVIRLSGEFHRLAAELAGNPVLAGMIEDLVWRTALALAAHASRHDTECSPAEHVEIVEAIRAGDVAAAVRLMVAHLQHVSASVEPHAHDRD</sequence>
<dbReference type="SMART" id="SM00345">
    <property type="entry name" value="HTH_GNTR"/>
    <property type="match status" value="1"/>
</dbReference>
<name>A0ABU0JN01_9HYPH</name>
<dbReference type="PROSITE" id="PS50949">
    <property type="entry name" value="HTH_GNTR"/>
    <property type="match status" value="1"/>
</dbReference>
<dbReference type="SMART" id="SM00895">
    <property type="entry name" value="FCD"/>
    <property type="match status" value="1"/>
</dbReference>
<dbReference type="Gene3D" id="1.20.120.530">
    <property type="entry name" value="GntR ligand-binding domain-like"/>
    <property type="match status" value="1"/>
</dbReference>
<dbReference type="GO" id="GO:0003677">
    <property type="term" value="F:DNA binding"/>
    <property type="evidence" value="ECO:0007669"/>
    <property type="project" value="UniProtKB-KW"/>
</dbReference>
<dbReference type="Pfam" id="PF00392">
    <property type="entry name" value="GntR"/>
    <property type="match status" value="1"/>
</dbReference>
<dbReference type="InterPro" id="IPR008920">
    <property type="entry name" value="TF_FadR/GntR_C"/>
</dbReference>
<dbReference type="Pfam" id="PF07729">
    <property type="entry name" value="FCD"/>
    <property type="match status" value="1"/>
</dbReference>
<dbReference type="CDD" id="cd07377">
    <property type="entry name" value="WHTH_GntR"/>
    <property type="match status" value="1"/>
</dbReference>
<dbReference type="InterPro" id="IPR000524">
    <property type="entry name" value="Tscrpt_reg_HTH_GntR"/>
</dbReference>
<dbReference type="InterPro" id="IPR036390">
    <property type="entry name" value="WH_DNA-bd_sf"/>
</dbReference>
<dbReference type="InterPro" id="IPR036388">
    <property type="entry name" value="WH-like_DNA-bd_sf"/>
</dbReference>
<proteinExistence type="predicted"/>
<dbReference type="PANTHER" id="PTHR43537">
    <property type="entry name" value="TRANSCRIPTIONAL REGULATOR, GNTR FAMILY"/>
    <property type="match status" value="1"/>
</dbReference>
<keyword evidence="1" id="KW-0805">Transcription regulation</keyword>
<dbReference type="PANTHER" id="PTHR43537:SF53">
    <property type="entry name" value="HTH-TYPE TRANSCRIPTIONAL REPRESSOR NANR"/>
    <property type="match status" value="1"/>
</dbReference>
<dbReference type="EMBL" id="JAUSVX010000026">
    <property type="protein sequence ID" value="MDQ0474778.1"/>
    <property type="molecule type" value="Genomic_DNA"/>
</dbReference>